<evidence type="ECO:0000313" key="2">
    <source>
        <dbReference type="EMBL" id="OLQ05594.1"/>
    </source>
</evidence>
<name>A0A1Q9EDU3_SYMMI</name>
<feature type="compositionally biased region" description="Basic and acidic residues" evidence="1">
    <location>
        <begin position="35"/>
        <end position="67"/>
    </location>
</feature>
<dbReference type="OrthoDB" id="409454at2759"/>
<organism evidence="2 3">
    <name type="scientific">Symbiodinium microadriaticum</name>
    <name type="common">Dinoflagellate</name>
    <name type="synonym">Zooxanthella microadriatica</name>
    <dbReference type="NCBI Taxonomy" id="2951"/>
    <lineage>
        <taxon>Eukaryota</taxon>
        <taxon>Sar</taxon>
        <taxon>Alveolata</taxon>
        <taxon>Dinophyceae</taxon>
        <taxon>Suessiales</taxon>
        <taxon>Symbiodiniaceae</taxon>
        <taxon>Symbiodinium</taxon>
    </lineage>
</organism>
<dbReference type="EMBL" id="LSRX01000180">
    <property type="protein sequence ID" value="OLQ05594.1"/>
    <property type="molecule type" value="Genomic_DNA"/>
</dbReference>
<proteinExistence type="predicted"/>
<dbReference type="AlphaFoldDB" id="A0A1Q9EDU3"/>
<protein>
    <submittedName>
        <fullName evidence="2">Uncharacterized protein</fullName>
    </submittedName>
</protein>
<gene>
    <name evidence="2" type="ORF">AK812_SmicGene11201</name>
</gene>
<reference evidence="2 3" key="1">
    <citation type="submission" date="2016-02" db="EMBL/GenBank/DDBJ databases">
        <title>Genome analysis of coral dinoflagellate symbionts highlights evolutionary adaptations to a symbiotic lifestyle.</title>
        <authorList>
            <person name="Aranda M."/>
            <person name="Li Y."/>
            <person name="Liew Y.J."/>
            <person name="Baumgarten S."/>
            <person name="Simakov O."/>
            <person name="Wilson M."/>
            <person name="Piel J."/>
            <person name="Ashoor H."/>
            <person name="Bougouffa S."/>
            <person name="Bajic V.B."/>
            <person name="Ryu T."/>
            <person name="Ravasi T."/>
            <person name="Bayer T."/>
            <person name="Micklem G."/>
            <person name="Kim H."/>
            <person name="Bhak J."/>
            <person name="Lajeunesse T.C."/>
            <person name="Voolstra C.R."/>
        </authorList>
    </citation>
    <scope>NUCLEOTIDE SEQUENCE [LARGE SCALE GENOMIC DNA]</scope>
    <source>
        <strain evidence="2 3">CCMP2467</strain>
    </source>
</reference>
<feature type="region of interest" description="Disordered" evidence="1">
    <location>
        <begin position="35"/>
        <end position="69"/>
    </location>
</feature>
<keyword evidence="3" id="KW-1185">Reference proteome</keyword>
<sequence>MFFDSAKNDYGKDADQRAPHYDTLKNAAIVSDDDLKRRVAETDRDTDRSRMATRPRVEEATGKKCSDSARYADQQKLPLPALGGEMLADLAKIPFKTDGVLKHSWGAEEKFNKFEANDSFDNKYFLCVHETVKEVEKIFECSVQSTMDYEEKTRHDHYRLEPYVVHRGLRVGDGFPFYGAESISTEEEEEEEEMARWRTYHFLLKAAGRLEELFLLLLGTSFLQFSSEEMETYQEVKEFL</sequence>
<evidence type="ECO:0000313" key="3">
    <source>
        <dbReference type="Proteomes" id="UP000186817"/>
    </source>
</evidence>
<accession>A0A1Q9EDU3</accession>
<comment type="caution">
    <text evidence="2">The sequence shown here is derived from an EMBL/GenBank/DDBJ whole genome shotgun (WGS) entry which is preliminary data.</text>
</comment>
<evidence type="ECO:0000256" key="1">
    <source>
        <dbReference type="SAM" id="MobiDB-lite"/>
    </source>
</evidence>
<dbReference type="Proteomes" id="UP000186817">
    <property type="component" value="Unassembled WGS sequence"/>
</dbReference>